<keyword evidence="8" id="KW-1185">Reference proteome</keyword>
<keyword evidence="3" id="KW-0804">Transcription</keyword>
<dbReference type="PROSITE" id="PS50043">
    <property type="entry name" value="HTH_LUXR_2"/>
    <property type="match status" value="1"/>
</dbReference>
<feature type="domain" description="Response regulatory" evidence="6">
    <location>
        <begin position="21"/>
        <end position="140"/>
    </location>
</feature>
<evidence type="ECO:0000256" key="4">
    <source>
        <dbReference type="PROSITE-ProRule" id="PRU00169"/>
    </source>
</evidence>
<keyword evidence="1" id="KW-0805">Transcription regulation</keyword>
<reference evidence="8" key="1">
    <citation type="submission" date="2024-04" db="EMBL/GenBank/DDBJ databases">
        <title>Phylogenomic analyses of a clade within the roseobacter group suggest taxonomic reassignments of species of the genera Aestuariivita, Citreicella, Loktanella, Nautella, Pelagibaca, Ruegeria, Thalassobius, Thiobacimonas and Tropicibacter, and the proposal o.</title>
        <authorList>
            <person name="Jeon C.O."/>
        </authorList>
    </citation>
    <scope>NUCLEOTIDE SEQUENCE [LARGE SCALE GENOMIC DNA]</scope>
    <source>
        <strain evidence="8">BS5-3</strain>
    </source>
</reference>
<dbReference type="GO" id="GO:0003677">
    <property type="term" value="F:DNA binding"/>
    <property type="evidence" value="ECO:0007669"/>
    <property type="project" value="UniProtKB-KW"/>
</dbReference>
<evidence type="ECO:0000313" key="7">
    <source>
        <dbReference type="EMBL" id="XFO63021.1"/>
    </source>
</evidence>
<evidence type="ECO:0000256" key="3">
    <source>
        <dbReference type="ARBA" id="ARBA00023163"/>
    </source>
</evidence>
<gene>
    <name evidence="7" type="ORF">AABB29_20490</name>
</gene>
<organism evidence="7 8">
    <name type="scientific">Yoonia phaeophyticola</name>
    <dbReference type="NCBI Taxonomy" id="3137369"/>
    <lineage>
        <taxon>Bacteria</taxon>
        <taxon>Pseudomonadati</taxon>
        <taxon>Pseudomonadota</taxon>
        <taxon>Alphaproteobacteria</taxon>
        <taxon>Rhodobacterales</taxon>
        <taxon>Paracoccaceae</taxon>
        <taxon>Yoonia</taxon>
    </lineage>
</organism>
<evidence type="ECO:0000256" key="1">
    <source>
        <dbReference type="ARBA" id="ARBA00023015"/>
    </source>
</evidence>
<accession>A0ABZ3IER1</accession>
<feature type="domain" description="HTH luxR-type" evidence="5">
    <location>
        <begin position="160"/>
        <end position="225"/>
    </location>
</feature>
<evidence type="ECO:0000259" key="6">
    <source>
        <dbReference type="PROSITE" id="PS50110"/>
    </source>
</evidence>
<dbReference type="Proteomes" id="UP001440612">
    <property type="component" value="Chromosome"/>
</dbReference>
<dbReference type="SUPFAM" id="SSF46894">
    <property type="entry name" value="C-terminal effector domain of the bipartite response regulators"/>
    <property type="match status" value="1"/>
</dbReference>
<proteinExistence type="predicted"/>
<protein>
    <submittedName>
        <fullName evidence="7">DNA-binding response regulator</fullName>
    </submittedName>
</protein>
<dbReference type="PANTHER" id="PTHR44688">
    <property type="entry name" value="DNA-BINDING TRANSCRIPTIONAL ACTIVATOR DEVR_DOSR"/>
    <property type="match status" value="1"/>
</dbReference>
<evidence type="ECO:0000313" key="8">
    <source>
        <dbReference type="Proteomes" id="UP001440612"/>
    </source>
</evidence>
<dbReference type="Gene3D" id="1.10.10.10">
    <property type="entry name" value="Winged helix-like DNA-binding domain superfamily/Winged helix DNA-binding domain"/>
    <property type="match status" value="1"/>
</dbReference>
<keyword evidence="2 7" id="KW-0238">DNA-binding</keyword>
<dbReference type="InterPro" id="IPR000792">
    <property type="entry name" value="Tscrpt_reg_LuxR_C"/>
</dbReference>
<dbReference type="EMBL" id="CP150951">
    <property type="protein sequence ID" value="XFO63021.1"/>
    <property type="molecule type" value="Genomic_DNA"/>
</dbReference>
<dbReference type="InterPro" id="IPR011006">
    <property type="entry name" value="CheY-like_superfamily"/>
</dbReference>
<dbReference type="RefSeq" id="WP_373636733.1">
    <property type="nucleotide sequence ID" value="NZ_CP150951.2"/>
</dbReference>
<dbReference type="PROSITE" id="PS50110">
    <property type="entry name" value="RESPONSE_REGULATORY"/>
    <property type="match status" value="1"/>
</dbReference>
<evidence type="ECO:0000256" key="2">
    <source>
        <dbReference type="ARBA" id="ARBA00023125"/>
    </source>
</evidence>
<dbReference type="Gene3D" id="3.40.50.2300">
    <property type="match status" value="1"/>
</dbReference>
<dbReference type="SMART" id="SM00421">
    <property type="entry name" value="HTH_LUXR"/>
    <property type="match status" value="1"/>
</dbReference>
<keyword evidence="4" id="KW-0597">Phosphoprotein</keyword>
<name>A0ABZ3IER1_9RHOB</name>
<dbReference type="Pfam" id="PF00196">
    <property type="entry name" value="GerE"/>
    <property type="match status" value="1"/>
</dbReference>
<feature type="modified residue" description="4-aspartylphosphate" evidence="4">
    <location>
        <position position="71"/>
    </location>
</feature>
<dbReference type="PROSITE" id="PS00622">
    <property type="entry name" value="HTH_LUXR_1"/>
    <property type="match status" value="1"/>
</dbReference>
<dbReference type="PANTHER" id="PTHR44688:SF16">
    <property type="entry name" value="DNA-BINDING TRANSCRIPTIONAL ACTIVATOR DEVR_DOSR"/>
    <property type="match status" value="1"/>
</dbReference>
<dbReference type="Pfam" id="PF00072">
    <property type="entry name" value="Response_reg"/>
    <property type="match status" value="1"/>
</dbReference>
<dbReference type="InterPro" id="IPR001789">
    <property type="entry name" value="Sig_transdc_resp-reg_receiver"/>
</dbReference>
<dbReference type="PRINTS" id="PR00038">
    <property type="entry name" value="HTHLUXR"/>
</dbReference>
<dbReference type="InterPro" id="IPR016032">
    <property type="entry name" value="Sig_transdc_resp-reg_C-effctor"/>
</dbReference>
<evidence type="ECO:0000259" key="5">
    <source>
        <dbReference type="PROSITE" id="PS50043"/>
    </source>
</evidence>
<dbReference type="SUPFAM" id="SSF52172">
    <property type="entry name" value="CheY-like"/>
    <property type="match status" value="1"/>
</dbReference>
<dbReference type="InterPro" id="IPR036388">
    <property type="entry name" value="WH-like_DNA-bd_sf"/>
</dbReference>
<sequence>MTKFEDFQLAITPPNRGSKQTVLVSDRNPMFAEMLVNELSVTAALDCHFVPQGADLFTLVTSLKPDILILDPANLQLSPNQDLVSFGRQIRHANPTTRLLSYSFKISDSMVRGALEAGFSGCIAKDVNLRQLTIALAVILDGGLYFDKRYGAFLRPVMAERTPSNGLSEREQEVLVGFARGLSAKQISRDLNISDKTVDTYKARACKKLNLTDRASLVQYVFDNGWITSA</sequence>
<dbReference type="CDD" id="cd06170">
    <property type="entry name" value="LuxR_C_like"/>
    <property type="match status" value="1"/>
</dbReference>